<keyword evidence="3" id="KW-1185">Reference proteome</keyword>
<proteinExistence type="predicted"/>
<protein>
    <submittedName>
        <fullName evidence="2">Glutamine ABC transporter ATP-binding protein</fullName>
    </submittedName>
</protein>
<dbReference type="OrthoDB" id="256817at2"/>
<gene>
    <name evidence="2" type="ORF">Pan97_25000</name>
</gene>
<name>A0A518C8A9_9BACT</name>
<dbReference type="Pfam" id="PF00583">
    <property type="entry name" value="Acetyltransf_1"/>
    <property type="match status" value="1"/>
</dbReference>
<accession>A0A518C8A9</accession>
<evidence type="ECO:0000313" key="3">
    <source>
        <dbReference type="Proteomes" id="UP000318626"/>
    </source>
</evidence>
<reference evidence="3" key="1">
    <citation type="submission" date="2019-02" db="EMBL/GenBank/DDBJ databases">
        <title>Deep-cultivation of Planctomycetes and their phenomic and genomic characterization uncovers novel biology.</title>
        <authorList>
            <person name="Wiegand S."/>
            <person name="Jogler M."/>
            <person name="Boedeker C."/>
            <person name="Pinto D."/>
            <person name="Vollmers J."/>
            <person name="Rivas-Marin E."/>
            <person name="Kohn T."/>
            <person name="Peeters S.H."/>
            <person name="Heuer A."/>
            <person name="Rast P."/>
            <person name="Oberbeckmann S."/>
            <person name="Bunk B."/>
            <person name="Jeske O."/>
            <person name="Meyerdierks A."/>
            <person name="Storesund J.E."/>
            <person name="Kallscheuer N."/>
            <person name="Luecker S."/>
            <person name="Lage O.M."/>
            <person name="Pohl T."/>
            <person name="Merkel B.J."/>
            <person name="Hornburger P."/>
            <person name="Mueller R.-W."/>
            <person name="Bruemmer F."/>
            <person name="Labrenz M."/>
            <person name="Spormann A.M."/>
            <person name="Op den Camp H."/>
            <person name="Overmann J."/>
            <person name="Amann R."/>
            <person name="Jetten M.S.M."/>
            <person name="Mascher T."/>
            <person name="Medema M.H."/>
            <person name="Devos D.P."/>
            <person name="Kaster A.-K."/>
            <person name="Ovreas L."/>
            <person name="Rohde M."/>
            <person name="Galperin M.Y."/>
            <person name="Jogler C."/>
        </authorList>
    </citation>
    <scope>NUCLEOTIDE SEQUENCE [LARGE SCALE GENOMIC DNA]</scope>
    <source>
        <strain evidence="3">Pan97</strain>
    </source>
</reference>
<dbReference type="Gene3D" id="3.40.630.30">
    <property type="match status" value="1"/>
</dbReference>
<dbReference type="GO" id="GO:0005524">
    <property type="term" value="F:ATP binding"/>
    <property type="evidence" value="ECO:0007669"/>
    <property type="project" value="UniProtKB-KW"/>
</dbReference>
<feature type="domain" description="N-acetyltransferase" evidence="1">
    <location>
        <begin position="201"/>
        <end position="358"/>
    </location>
</feature>
<dbReference type="CDD" id="cd04301">
    <property type="entry name" value="NAT_SF"/>
    <property type="match status" value="1"/>
</dbReference>
<keyword evidence="2" id="KW-0067">ATP-binding</keyword>
<dbReference type="SUPFAM" id="SSF52540">
    <property type="entry name" value="P-loop containing nucleoside triphosphate hydrolases"/>
    <property type="match status" value="1"/>
</dbReference>
<evidence type="ECO:0000259" key="1">
    <source>
        <dbReference type="PROSITE" id="PS51186"/>
    </source>
</evidence>
<dbReference type="AlphaFoldDB" id="A0A518C8A9"/>
<evidence type="ECO:0000313" key="2">
    <source>
        <dbReference type="EMBL" id="QDU75468.1"/>
    </source>
</evidence>
<keyword evidence="2" id="KW-0547">Nucleotide-binding</keyword>
<dbReference type="CDD" id="cd00267">
    <property type="entry name" value="ABC_ATPase"/>
    <property type="match status" value="1"/>
</dbReference>
<dbReference type="InterPro" id="IPR027417">
    <property type="entry name" value="P-loop_NTPase"/>
</dbReference>
<dbReference type="PROSITE" id="PS51186">
    <property type="entry name" value="GNAT"/>
    <property type="match status" value="1"/>
</dbReference>
<sequence>MQIVDALVECPVTESFRVRQLAGMFDVPLEDKLTRRFQVELPSEEDDWQVGMIVGDSGSGKSTVARAAYDHRLVQRFAWKRGQALIDGFGISLSTRTITQTLVAVGLSSPVVWCQPYHCLSTGQQFRADVARGMLSRRKLIAFDEFTSVVDRTSARFGSMALRRAIDRGQISKKLVAVTCHLDVIDWLRPDWVLDMTSGKLTRRCLRRPRLQLSIHRCSRDLWPLFASHHYLDGQLNPAARCYIGLVEGQPAVFAATLNNFRKNHLRISRLVTLPTYQGIGLGGRMLDELSQHLTNEGATHIHISGSHPAVVAHCNRSTRWEFRKLLKTGRQRSGIYSDNSHWKTSTGRAVATFRFVGGSESD</sequence>
<organism evidence="2 3">
    <name type="scientific">Bremerella volcania</name>
    <dbReference type="NCBI Taxonomy" id="2527984"/>
    <lineage>
        <taxon>Bacteria</taxon>
        <taxon>Pseudomonadati</taxon>
        <taxon>Planctomycetota</taxon>
        <taxon>Planctomycetia</taxon>
        <taxon>Pirellulales</taxon>
        <taxon>Pirellulaceae</taxon>
        <taxon>Bremerella</taxon>
    </lineage>
</organism>
<dbReference type="Proteomes" id="UP000318626">
    <property type="component" value="Chromosome"/>
</dbReference>
<dbReference type="EMBL" id="CP036289">
    <property type="protein sequence ID" value="QDU75468.1"/>
    <property type="molecule type" value="Genomic_DNA"/>
</dbReference>
<dbReference type="Gene3D" id="3.40.50.300">
    <property type="entry name" value="P-loop containing nucleotide triphosphate hydrolases"/>
    <property type="match status" value="1"/>
</dbReference>
<dbReference type="RefSeq" id="WP_144972873.1">
    <property type="nucleotide sequence ID" value="NZ_CP036289.1"/>
</dbReference>
<dbReference type="GO" id="GO:0016747">
    <property type="term" value="F:acyltransferase activity, transferring groups other than amino-acyl groups"/>
    <property type="evidence" value="ECO:0007669"/>
    <property type="project" value="InterPro"/>
</dbReference>
<dbReference type="SUPFAM" id="SSF55729">
    <property type="entry name" value="Acyl-CoA N-acyltransferases (Nat)"/>
    <property type="match status" value="1"/>
</dbReference>
<dbReference type="InterPro" id="IPR016181">
    <property type="entry name" value="Acyl_CoA_acyltransferase"/>
</dbReference>
<dbReference type="KEGG" id="bvo:Pan97_25000"/>
<dbReference type="InterPro" id="IPR000182">
    <property type="entry name" value="GNAT_dom"/>
</dbReference>